<name>A0A5N6YYT9_9EURO</name>
<evidence type="ECO:0000256" key="1">
    <source>
        <dbReference type="ARBA" id="ARBA00022679"/>
    </source>
</evidence>
<keyword evidence="5" id="KW-0489">Methyltransferase</keyword>
<comment type="similarity">
    <text evidence="2">Belongs to the class I-like SAM-binding methyltransferase superfamily. Erg6/SMT family.</text>
</comment>
<dbReference type="CDD" id="cd02440">
    <property type="entry name" value="AdoMet_MTases"/>
    <property type="match status" value="1"/>
</dbReference>
<sequence length="312" mass="34880">MDGVKRYYSSFETRLGNWIVYGGRAHLGYYSPDVWWPFPVHRALIAMEEQVFRSLRLSPGARVLDAGCGDGQVAIYFAQKGLRVQAIDVLPQQVQQAQRNVQVATHRTADWTAKLKSDTVSALDALTVQQGDYHELAMGNDSLDGVYTMETLVHATDLARVLSEFYRVLRPGGRIALYEYDHWREDEVPQAGSSADETAMDKVRLYGAISNAANRPVLSPLLDQSVHFGPRTGLGGMLGKVGFEDVREEDITRNVKPMIRFLAYVLYIPSMIVLGLGLEAYFINTVAIVANYQRGWKYIAVTARKPATESGW</sequence>
<reference evidence="6" key="1">
    <citation type="submission" date="2019-04" db="EMBL/GenBank/DDBJ databases">
        <title>Friends and foes A comparative genomics studyof 23 Aspergillus species from section Flavi.</title>
        <authorList>
            <consortium name="DOE Joint Genome Institute"/>
            <person name="Kjaerbolling I."/>
            <person name="Vesth T."/>
            <person name="Frisvad J.C."/>
            <person name="Nybo J.L."/>
            <person name="Theobald S."/>
            <person name="Kildgaard S."/>
            <person name="Isbrandt T."/>
            <person name="Kuo A."/>
            <person name="Sato A."/>
            <person name="Lyhne E.K."/>
            <person name="Kogle M.E."/>
            <person name="Wiebenga A."/>
            <person name="Kun R.S."/>
            <person name="Lubbers R.J."/>
            <person name="Makela M.R."/>
            <person name="Barry K."/>
            <person name="Chovatia M."/>
            <person name="Clum A."/>
            <person name="Daum C."/>
            <person name="Haridas S."/>
            <person name="He G."/>
            <person name="LaButti K."/>
            <person name="Lipzen A."/>
            <person name="Mondo S."/>
            <person name="Riley R."/>
            <person name="Salamov A."/>
            <person name="Simmons B.A."/>
            <person name="Magnuson J.K."/>
            <person name="Henrissat B."/>
            <person name="Mortensen U.H."/>
            <person name="Larsen T.O."/>
            <person name="Devries R.P."/>
            <person name="Grigoriev I.V."/>
            <person name="Machida M."/>
            <person name="Baker S.E."/>
            <person name="Andersen M.R."/>
        </authorList>
    </citation>
    <scope>NUCLEOTIDE SEQUENCE [LARGE SCALE GENOMIC DNA]</scope>
    <source>
        <strain evidence="6">CBS 553.77</strain>
    </source>
</reference>
<dbReference type="InterPro" id="IPR029063">
    <property type="entry name" value="SAM-dependent_MTases_sf"/>
</dbReference>
<keyword evidence="3" id="KW-0812">Transmembrane</keyword>
<keyword evidence="3" id="KW-0472">Membrane</keyword>
<dbReference type="GO" id="GO:0032259">
    <property type="term" value="P:methylation"/>
    <property type="evidence" value="ECO:0007669"/>
    <property type="project" value="UniProtKB-KW"/>
</dbReference>
<keyword evidence="3" id="KW-1133">Transmembrane helix</keyword>
<dbReference type="PANTHER" id="PTHR44068">
    <property type="entry name" value="ZGC:194242"/>
    <property type="match status" value="1"/>
</dbReference>
<dbReference type="Pfam" id="PF08241">
    <property type="entry name" value="Methyltransf_11"/>
    <property type="match status" value="1"/>
</dbReference>
<dbReference type="Gene3D" id="3.40.50.150">
    <property type="entry name" value="Vaccinia Virus protein VP39"/>
    <property type="match status" value="1"/>
</dbReference>
<feature type="transmembrane region" description="Helical" evidence="3">
    <location>
        <begin position="261"/>
        <end position="283"/>
    </location>
</feature>
<evidence type="ECO:0000313" key="6">
    <source>
        <dbReference type="Proteomes" id="UP000327118"/>
    </source>
</evidence>
<dbReference type="AlphaFoldDB" id="A0A5N6YYT9"/>
<accession>A0A5N6YYT9</accession>
<dbReference type="GO" id="GO:0003838">
    <property type="term" value="F:sterol 24-C-methyltransferase activity"/>
    <property type="evidence" value="ECO:0007669"/>
    <property type="project" value="TreeGrafter"/>
</dbReference>
<dbReference type="GO" id="GO:0005783">
    <property type="term" value="C:endoplasmic reticulum"/>
    <property type="evidence" value="ECO:0007669"/>
    <property type="project" value="TreeGrafter"/>
</dbReference>
<keyword evidence="6" id="KW-1185">Reference proteome</keyword>
<dbReference type="Proteomes" id="UP000327118">
    <property type="component" value="Unassembled WGS sequence"/>
</dbReference>
<evidence type="ECO:0000256" key="3">
    <source>
        <dbReference type="SAM" id="Phobius"/>
    </source>
</evidence>
<gene>
    <name evidence="5" type="ORF">BDV28DRAFT_35758</name>
</gene>
<dbReference type="OrthoDB" id="540004at2759"/>
<protein>
    <submittedName>
        <fullName evidence="5">S-adenosyl-L-methionine-dependent methyltransferase</fullName>
    </submittedName>
</protein>
<proteinExistence type="inferred from homology"/>
<evidence type="ECO:0000313" key="5">
    <source>
        <dbReference type="EMBL" id="KAE8350594.1"/>
    </source>
</evidence>
<keyword evidence="1 5" id="KW-0808">Transferase</keyword>
<dbReference type="PANTHER" id="PTHR44068:SF1">
    <property type="entry name" value="HYPOTHETICAL LOC100005854"/>
    <property type="match status" value="1"/>
</dbReference>
<organism evidence="5 6">
    <name type="scientific">Aspergillus coremiiformis</name>
    <dbReference type="NCBI Taxonomy" id="138285"/>
    <lineage>
        <taxon>Eukaryota</taxon>
        <taxon>Fungi</taxon>
        <taxon>Dikarya</taxon>
        <taxon>Ascomycota</taxon>
        <taxon>Pezizomycotina</taxon>
        <taxon>Eurotiomycetes</taxon>
        <taxon>Eurotiomycetidae</taxon>
        <taxon>Eurotiales</taxon>
        <taxon>Aspergillaceae</taxon>
        <taxon>Aspergillus</taxon>
        <taxon>Aspergillus subgen. Circumdati</taxon>
    </lineage>
</organism>
<evidence type="ECO:0000259" key="4">
    <source>
        <dbReference type="Pfam" id="PF08241"/>
    </source>
</evidence>
<feature type="domain" description="Methyltransferase type 11" evidence="4">
    <location>
        <begin position="64"/>
        <end position="176"/>
    </location>
</feature>
<dbReference type="GO" id="GO:0006696">
    <property type="term" value="P:ergosterol biosynthetic process"/>
    <property type="evidence" value="ECO:0007669"/>
    <property type="project" value="TreeGrafter"/>
</dbReference>
<evidence type="ECO:0000256" key="2">
    <source>
        <dbReference type="ARBA" id="ARBA00038188"/>
    </source>
</evidence>
<dbReference type="InterPro" id="IPR050447">
    <property type="entry name" value="Erg6_SMT_methyltransf"/>
</dbReference>
<dbReference type="SUPFAM" id="SSF53335">
    <property type="entry name" value="S-adenosyl-L-methionine-dependent methyltransferases"/>
    <property type="match status" value="1"/>
</dbReference>
<dbReference type="EMBL" id="ML739215">
    <property type="protein sequence ID" value="KAE8350594.1"/>
    <property type="molecule type" value="Genomic_DNA"/>
</dbReference>
<dbReference type="InterPro" id="IPR013216">
    <property type="entry name" value="Methyltransf_11"/>
</dbReference>